<protein>
    <submittedName>
        <fullName evidence="1">Uncharacterized protein</fullName>
    </submittedName>
</protein>
<keyword evidence="2" id="KW-1185">Reference proteome</keyword>
<proteinExistence type="predicted"/>
<comment type="caution">
    <text evidence="1">The sequence shown here is derived from an EMBL/GenBank/DDBJ whole genome shotgun (WGS) entry which is preliminary data.</text>
</comment>
<dbReference type="Proteomes" id="UP001194696">
    <property type="component" value="Unassembled WGS sequence"/>
</dbReference>
<accession>A0ABQ7JLX4</accession>
<name>A0ABQ7JLX4_9FUNG</name>
<organism evidence="1 2">
    <name type="scientific">Linnemannia gamsii</name>
    <dbReference type="NCBI Taxonomy" id="64522"/>
    <lineage>
        <taxon>Eukaryota</taxon>
        <taxon>Fungi</taxon>
        <taxon>Fungi incertae sedis</taxon>
        <taxon>Mucoromycota</taxon>
        <taxon>Mortierellomycotina</taxon>
        <taxon>Mortierellomycetes</taxon>
        <taxon>Mortierellales</taxon>
        <taxon>Mortierellaceae</taxon>
        <taxon>Linnemannia</taxon>
    </lineage>
</organism>
<feature type="non-terminal residue" evidence="1">
    <location>
        <position position="1"/>
    </location>
</feature>
<reference evidence="1 2" key="1">
    <citation type="journal article" date="2020" name="Fungal Divers.">
        <title>Resolving the Mortierellaceae phylogeny through synthesis of multi-gene phylogenetics and phylogenomics.</title>
        <authorList>
            <person name="Vandepol N."/>
            <person name="Liber J."/>
            <person name="Desiro A."/>
            <person name="Na H."/>
            <person name="Kennedy M."/>
            <person name="Barry K."/>
            <person name="Grigoriev I.V."/>
            <person name="Miller A.N."/>
            <person name="O'Donnell K."/>
            <person name="Stajich J.E."/>
            <person name="Bonito G."/>
        </authorList>
    </citation>
    <scope>NUCLEOTIDE SEQUENCE [LARGE SCALE GENOMIC DNA]</scope>
    <source>
        <strain evidence="1 2">AD045</strain>
    </source>
</reference>
<evidence type="ECO:0000313" key="2">
    <source>
        <dbReference type="Proteomes" id="UP001194696"/>
    </source>
</evidence>
<dbReference type="EMBL" id="JAAAIM010001292">
    <property type="protein sequence ID" value="KAG0280063.1"/>
    <property type="molecule type" value="Genomic_DNA"/>
</dbReference>
<sequence>YADENIFERRLVPEHEELDHNHELSVTQERFASEATVDRLKEETAHVTKVTKGRLEKAAKKAINHAINHPEVNKNYNKKRGWF</sequence>
<evidence type="ECO:0000313" key="1">
    <source>
        <dbReference type="EMBL" id="KAG0280063.1"/>
    </source>
</evidence>
<gene>
    <name evidence="1" type="ORF">BGZ96_001699</name>
</gene>